<dbReference type="GO" id="GO:0051082">
    <property type="term" value="F:unfolded protein binding"/>
    <property type="evidence" value="ECO:0007669"/>
    <property type="project" value="InterPro"/>
</dbReference>
<dbReference type="PANTHER" id="PTHR35089">
    <property type="entry name" value="CHAPERONE PROTEIN SKP"/>
    <property type="match status" value="1"/>
</dbReference>
<evidence type="ECO:0000313" key="5">
    <source>
        <dbReference type="EMBL" id="PTW46041.1"/>
    </source>
</evidence>
<reference evidence="5 6" key="1">
    <citation type="submission" date="2018-04" db="EMBL/GenBank/DDBJ databases">
        <title>Genomic Encyclopedia of Type Strains, Phase III (KMG-III): the genomes of soil and plant-associated and newly described type strains.</title>
        <authorList>
            <person name="Whitman W."/>
        </authorList>
    </citation>
    <scope>NUCLEOTIDE SEQUENCE [LARGE SCALE GENOMIC DNA]</scope>
    <source>
        <strain evidence="5 6">MA-olki</strain>
    </source>
</reference>
<evidence type="ECO:0000256" key="1">
    <source>
        <dbReference type="ARBA" id="ARBA00009091"/>
    </source>
</evidence>
<dbReference type="InterPro" id="IPR024930">
    <property type="entry name" value="Skp_dom_sf"/>
</dbReference>
<name>A0A2T5U3G3_9SPHN</name>
<evidence type="ECO:0000256" key="3">
    <source>
        <dbReference type="SAM" id="MobiDB-lite"/>
    </source>
</evidence>
<evidence type="ECO:0000256" key="2">
    <source>
        <dbReference type="ARBA" id="ARBA00022729"/>
    </source>
</evidence>
<gene>
    <name evidence="5" type="ORF">C8J25_106295</name>
</gene>
<dbReference type="GO" id="GO:0050821">
    <property type="term" value="P:protein stabilization"/>
    <property type="evidence" value="ECO:0007669"/>
    <property type="project" value="TreeGrafter"/>
</dbReference>
<dbReference type="PANTHER" id="PTHR35089:SF1">
    <property type="entry name" value="CHAPERONE PROTEIN SKP"/>
    <property type="match status" value="1"/>
</dbReference>
<evidence type="ECO:0000256" key="4">
    <source>
        <dbReference type="SAM" id="SignalP"/>
    </source>
</evidence>
<keyword evidence="2 4" id="KW-0732">Signal</keyword>
<organism evidence="5 6">
    <name type="scientific">Sphingomonas faeni</name>
    <dbReference type="NCBI Taxonomy" id="185950"/>
    <lineage>
        <taxon>Bacteria</taxon>
        <taxon>Pseudomonadati</taxon>
        <taxon>Pseudomonadota</taxon>
        <taxon>Alphaproteobacteria</taxon>
        <taxon>Sphingomonadales</taxon>
        <taxon>Sphingomonadaceae</taxon>
        <taxon>Sphingomonas</taxon>
    </lineage>
</organism>
<dbReference type="RefSeq" id="WP_056066013.1">
    <property type="nucleotide sequence ID" value="NZ_JAPZPM010000002.1"/>
</dbReference>
<protein>
    <submittedName>
        <fullName evidence="5">Periplasmic chaperone for outer membrane proteins Skp</fullName>
    </submittedName>
</protein>
<dbReference type="Gene3D" id="3.30.910.20">
    <property type="entry name" value="Skp domain"/>
    <property type="match status" value="1"/>
</dbReference>
<sequence>MTTFKTLLLAAALVAPAAMTATAADAQVSGIAVADAQGAIANSKAWNAARAQIETTYKAQLDQAETRRQAVARELQPLVTAFQTAQRAPGATDASLRPQAQAIQTRETAANQELARLTQPAQRAQQYAIEQIQAKLSDAVTAAVRAKNVSLLLRPEAALFAQPTADITPAITTELDRLVPSVSTAVPANWQPNQQGGQQQQGAAPAPAGRAPAATRTPQGR</sequence>
<dbReference type="AlphaFoldDB" id="A0A2T5U3G3"/>
<dbReference type="SUPFAM" id="SSF111384">
    <property type="entry name" value="OmpH-like"/>
    <property type="match status" value="1"/>
</dbReference>
<dbReference type="Proteomes" id="UP000244013">
    <property type="component" value="Unassembled WGS sequence"/>
</dbReference>
<dbReference type="InterPro" id="IPR005632">
    <property type="entry name" value="Chaperone_Skp"/>
</dbReference>
<comment type="similarity">
    <text evidence="1">Belongs to the Skp family.</text>
</comment>
<evidence type="ECO:0000313" key="6">
    <source>
        <dbReference type="Proteomes" id="UP000244013"/>
    </source>
</evidence>
<feature type="region of interest" description="Disordered" evidence="3">
    <location>
        <begin position="186"/>
        <end position="221"/>
    </location>
</feature>
<dbReference type="OrthoDB" id="7427936at2"/>
<dbReference type="GeneID" id="91006633"/>
<proteinExistence type="inferred from homology"/>
<accession>A0A2T5U3G3</accession>
<comment type="caution">
    <text evidence="5">The sequence shown here is derived from an EMBL/GenBank/DDBJ whole genome shotgun (WGS) entry which is preliminary data.</text>
</comment>
<dbReference type="EMBL" id="QAYE01000006">
    <property type="protein sequence ID" value="PTW46041.1"/>
    <property type="molecule type" value="Genomic_DNA"/>
</dbReference>
<dbReference type="Pfam" id="PF03938">
    <property type="entry name" value="OmpH"/>
    <property type="match status" value="1"/>
</dbReference>
<dbReference type="SMART" id="SM00935">
    <property type="entry name" value="OmpH"/>
    <property type="match status" value="1"/>
</dbReference>
<feature type="compositionally biased region" description="Low complexity" evidence="3">
    <location>
        <begin position="187"/>
        <end position="221"/>
    </location>
</feature>
<feature type="signal peptide" evidence="4">
    <location>
        <begin position="1"/>
        <end position="23"/>
    </location>
</feature>
<feature type="chain" id="PRO_5015657107" evidence="4">
    <location>
        <begin position="24"/>
        <end position="221"/>
    </location>
</feature>
<dbReference type="GO" id="GO:0005829">
    <property type="term" value="C:cytosol"/>
    <property type="evidence" value="ECO:0007669"/>
    <property type="project" value="TreeGrafter"/>
</dbReference>